<evidence type="ECO:0000313" key="2">
    <source>
        <dbReference type="Proteomes" id="UP001283212"/>
    </source>
</evidence>
<keyword evidence="2" id="KW-1185">Reference proteome</keyword>
<reference evidence="1 2" key="1">
    <citation type="submission" date="2023-06" db="EMBL/GenBank/DDBJ databases">
        <title>Genome sequence of Methancorpusculaceae sp. Cs1.</title>
        <authorList>
            <person name="Protasov E."/>
            <person name="Platt K."/>
            <person name="Poehlein A."/>
            <person name="Daniel R."/>
            <person name="Brune A."/>
        </authorList>
    </citation>
    <scope>NUCLEOTIDE SEQUENCE [LARGE SCALE GENOMIC DNA]</scope>
    <source>
        <strain evidence="1 2">Cs1</strain>
    </source>
</reference>
<dbReference type="Proteomes" id="UP001283212">
    <property type="component" value="Unassembled WGS sequence"/>
</dbReference>
<name>A0AAE4ME92_9EURY</name>
<protein>
    <recommendedName>
        <fullName evidence="3">PGF-CTERM sorting domain-containing protein</fullName>
    </recommendedName>
</protein>
<evidence type="ECO:0000313" key="1">
    <source>
        <dbReference type="EMBL" id="MDV0443320.1"/>
    </source>
</evidence>
<gene>
    <name evidence="1" type="ORF">McpCs1_06900</name>
</gene>
<comment type="caution">
    <text evidence="1">The sequence shown here is derived from an EMBL/GenBank/DDBJ whole genome shotgun (WGS) entry which is preliminary data.</text>
</comment>
<dbReference type="RefSeq" id="WP_338095847.1">
    <property type="nucleotide sequence ID" value="NZ_JAWDKB010000002.1"/>
</dbReference>
<proteinExistence type="predicted"/>
<organism evidence="1 2">
    <name type="scientific">Methanorbis rubei</name>
    <dbReference type="NCBI Taxonomy" id="3028300"/>
    <lineage>
        <taxon>Archaea</taxon>
        <taxon>Methanobacteriati</taxon>
        <taxon>Methanobacteriota</taxon>
        <taxon>Stenosarchaea group</taxon>
        <taxon>Methanomicrobia</taxon>
        <taxon>Methanomicrobiales</taxon>
        <taxon>Methanocorpusculaceae</taxon>
        <taxon>Methanorbis</taxon>
    </lineage>
</organism>
<dbReference type="EMBL" id="JAWDKB010000002">
    <property type="protein sequence ID" value="MDV0443320.1"/>
    <property type="molecule type" value="Genomic_DNA"/>
</dbReference>
<dbReference type="AlphaFoldDB" id="A0AAE4ME92"/>
<accession>A0AAE4ME92</accession>
<evidence type="ECO:0008006" key="3">
    <source>
        <dbReference type="Google" id="ProtNLM"/>
    </source>
</evidence>
<sequence length="694" mass="75508">MLIRTAAAEDTWIRINPIQQPAIDEPYIITGSTNIPSDTAIVLKIHRYDGTLPTSEQKDIQNLPVAFTTTMVVDGDASIRSWSVEGPKPESLPAGNYDYVAAASLMYADDELLAVEYLPKPNIWAAIYPVFDRTVGDAVRISGTTNIPEGGTVLIEVSHVDGQTSAFQKNVIVSSGDNGTNTWTVVVDTAGFSPGMHTVTIPDVMHQQGPGFMLNPFVNVSPWWITFDPIYDQSIEEPLVLSGATNLAAGTTLDVVIKSASLLVTGTDYPKAFVGTAVVQKGDAGINFWSSSAEIQPKYADQYEVTVTDAETKARVFDYVNLDSFAGAPLDEYWITMNEVRTSGANESYVISGSTTVPLGTTVVVDLYRIDTTVSTVPDDVSSLPKTDSISTIVLKGENGVNHWVAVSSLRSEDLLKKNIRSIAVAYPREFSQVSPVSRMVQSTGDWTTVDQVPGGVIGDLITISGKTSLAPGEWITFEVYEVPWAAKPDQKPKEPVFSKEVMIGKGSLWSVELDTSNLRIGKYTIVADDASYLSGPVFSLGTAAKYLWIVVDPIPLLRQGDNFTLSGRTGLDAGLHLLIEILPKYIVEREQAHDSRSYSTSSGMYQVVMVERGEDGENIWSVPVSTEKWKADTYYLKISALEVDLTQRGVFELYPRGYVQQTATESPEKTQTPGFACIATMLVVAAAVMLARK</sequence>